<keyword evidence="7" id="KW-1185">Reference proteome</keyword>
<keyword evidence="2 5" id="KW-0812">Transmembrane</keyword>
<dbReference type="GO" id="GO:0005886">
    <property type="term" value="C:plasma membrane"/>
    <property type="evidence" value="ECO:0007669"/>
    <property type="project" value="UniProtKB-SubCell"/>
</dbReference>
<feature type="transmembrane region" description="Helical" evidence="5">
    <location>
        <begin position="100"/>
        <end position="124"/>
    </location>
</feature>
<evidence type="ECO:0000256" key="4">
    <source>
        <dbReference type="ARBA" id="ARBA00023136"/>
    </source>
</evidence>
<dbReference type="GO" id="GO:0140359">
    <property type="term" value="F:ABC-type transporter activity"/>
    <property type="evidence" value="ECO:0007669"/>
    <property type="project" value="InterPro"/>
</dbReference>
<feature type="transmembrane region" description="Helical" evidence="5">
    <location>
        <begin position="59"/>
        <end position="79"/>
    </location>
</feature>
<keyword evidence="5" id="KW-1003">Cell membrane</keyword>
<feature type="transmembrane region" description="Helical" evidence="5">
    <location>
        <begin position="167"/>
        <end position="186"/>
    </location>
</feature>
<proteinExistence type="inferred from homology"/>
<evidence type="ECO:0000313" key="7">
    <source>
        <dbReference type="Proteomes" id="UP000204221"/>
    </source>
</evidence>
<dbReference type="AlphaFoldDB" id="A0A221W7X3"/>
<evidence type="ECO:0000256" key="1">
    <source>
        <dbReference type="ARBA" id="ARBA00004141"/>
    </source>
</evidence>
<dbReference type="Pfam" id="PF01061">
    <property type="entry name" value="ABC2_membrane"/>
    <property type="match status" value="1"/>
</dbReference>
<evidence type="ECO:0000313" key="6">
    <source>
        <dbReference type="EMBL" id="ASO22072.1"/>
    </source>
</evidence>
<evidence type="ECO:0000256" key="3">
    <source>
        <dbReference type="ARBA" id="ARBA00022989"/>
    </source>
</evidence>
<accession>A0A221W7X3</accession>
<dbReference type="PROSITE" id="PS51012">
    <property type="entry name" value="ABC_TM2"/>
    <property type="match status" value="1"/>
</dbReference>
<dbReference type="InterPro" id="IPR052902">
    <property type="entry name" value="ABC-2_transporter"/>
</dbReference>
<dbReference type="RefSeq" id="WP_093943107.1">
    <property type="nucleotide sequence ID" value="NZ_CP022521.1"/>
</dbReference>
<dbReference type="InterPro" id="IPR047817">
    <property type="entry name" value="ABC2_TM_bact-type"/>
</dbReference>
<dbReference type="KEGG" id="ahg:AHOG_22290"/>
<comment type="similarity">
    <text evidence="5">Belongs to the ABC-2 integral membrane protein family.</text>
</comment>
<keyword evidence="5" id="KW-0813">Transport</keyword>
<keyword evidence="3 5" id="KW-1133">Transmembrane helix</keyword>
<dbReference type="InterPro" id="IPR013525">
    <property type="entry name" value="ABC2_TM"/>
</dbReference>
<gene>
    <name evidence="6" type="ORF">AHOG_22290</name>
</gene>
<evidence type="ECO:0000256" key="5">
    <source>
        <dbReference type="RuleBase" id="RU361157"/>
    </source>
</evidence>
<dbReference type="EMBL" id="CP022521">
    <property type="protein sequence ID" value="ASO22072.1"/>
    <property type="molecule type" value="Genomic_DNA"/>
</dbReference>
<keyword evidence="4 5" id="KW-0472">Membrane</keyword>
<dbReference type="PANTHER" id="PTHR43027">
    <property type="entry name" value="DOXORUBICIN RESISTANCE ABC TRANSPORTER PERMEASE PROTEIN DRRC-RELATED"/>
    <property type="match status" value="1"/>
</dbReference>
<evidence type="ECO:0000256" key="2">
    <source>
        <dbReference type="ARBA" id="ARBA00022692"/>
    </source>
</evidence>
<feature type="transmembrane region" description="Helical" evidence="5">
    <location>
        <begin position="222"/>
        <end position="243"/>
    </location>
</feature>
<organism evidence="6 7">
    <name type="scientific">Actinoalloteichus hoggarensis</name>
    <dbReference type="NCBI Taxonomy" id="1470176"/>
    <lineage>
        <taxon>Bacteria</taxon>
        <taxon>Bacillati</taxon>
        <taxon>Actinomycetota</taxon>
        <taxon>Actinomycetes</taxon>
        <taxon>Pseudonocardiales</taxon>
        <taxon>Pseudonocardiaceae</taxon>
        <taxon>Actinoalloteichus</taxon>
    </lineage>
</organism>
<comment type="subcellular location">
    <subcellularLocation>
        <location evidence="5">Cell membrane</location>
        <topology evidence="5">Multi-pass membrane protein</topology>
    </subcellularLocation>
    <subcellularLocation>
        <location evidence="1">Membrane</location>
        <topology evidence="1">Multi-pass membrane protein</topology>
    </subcellularLocation>
</comment>
<dbReference type="OrthoDB" id="3217868at2"/>
<reference evidence="6 7" key="1">
    <citation type="submission" date="2017-07" db="EMBL/GenBank/DDBJ databases">
        <title>Complete genome sequence of Actinoalloteichus hoggarensis DSM 45943, type strain of Actinoalloteichus hoggarensis.</title>
        <authorList>
            <person name="Ruckert C."/>
            <person name="Nouioui I."/>
            <person name="Willmese J."/>
            <person name="van Wezel G."/>
            <person name="Klenk H.-P."/>
            <person name="Kalinowski J."/>
            <person name="Zotchev S.B."/>
        </authorList>
    </citation>
    <scope>NUCLEOTIDE SEQUENCE [LARGE SCALE GENOMIC DNA]</scope>
    <source>
        <strain evidence="6 7">DSM 45943</strain>
    </source>
</reference>
<dbReference type="PANTHER" id="PTHR43027:SF2">
    <property type="entry name" value="TRANSPORT PERMEASE PROTEIN"/>
    <property type="match status" value="1"/>
</dbReference>
<sequence>MSALFRLTATETRLFFREPISVIFALGFPPLLFVILGMIPGLREPSTELGGLRAIDVYTPIVVAMAIATLALTSLPQQLAGYREKGVLRRMRTTPVKPTLLLGAHLLMCTALSLATMTVVLAVGRLAFDVSLPRQAFAYPLVYLLAAWSMLAIGLLVAAWAPTGTSASAVGLVLFFPIVFFAGLWVPRGSMNDVLRTISDFSPLGAGVQALQDAAAGHWPGLLHLGVMLGWTIVAGGVAARWFRWE</sequence>
<protein>
    <recommendedName>
        <fullName evidence="5">Transport permease protein</fullName>
    </recommendedName>
</protein>
<feature type="transmembrane region" description="Helical" evidence="5">
    <location>
        <begin position="20"/>
        <end position="39"/>
    </location>
</feature>
<feature type="transmembrane region" description="Helical" evidence="5">
    <location>
        <begin position="136"/>
        <end position="160"/>
    </location>
</feature>
<dbReference type="Proteomes" id="UP000204221">
    <property type="component" value="Chromosome"/>
</dbReference>
<name>A0A221W7X3_9PSEU</name>